<keyword evidence="2" id="KW-1133">Transmembrane helix</keyword>
<proteinExistence type="predicted"/>
<keyword evidence="4" id="KW-1185">Reference proteome</keyword>
<feature type="transmembrane region" description="Helical" evidence="2">
    <location>
        <begin position="29"/>
        <end position="51"/>
    </location>
</feature>
<dbReference type="InterPro" id="IPR005625">
    <property type="entry name" value="PepSY-ass_TM"/>
</dbReference>
<evidence type="ECO:0000256" key="2">
    <source>
        <dbReference type="SAM" id="Phobius"/>
    </source>
</evidence>
<evidence type="ECO:0008006" key="5">
    <source>
        <dbReference type="Google" id="ProtNLM"/>
    </source>
</evidence>
<comment type="caution">
    <text evidence="3">The sequence shown here is derived from an EMBL/GenBank/DDBJ whole genome shotgun (WGS) entry which is preliminary data.</text>
</comment>
<feature type="region of interest" description="Disordered" evidence="1">
    <location>
        <begin position="97"/>
        <end position="119"/>
    </location>
</feature>
<reference evidence="3" key="1">
    <citation type="journal article" date="2014" name="Int. J. Syst. Evol. Microbiol.">
        <title>Complete genome sequence of Corynebacterium casei LMG S-19264T (=DSM 44701T), isolated from a smear-ripened cheese.</title>
        <authorList>
            <consortium name="US DOE Joint Genome Institute (JGI-PGF)"/>
            <person name="Walter F."/>
            <person name="Albersmeier A."/>
            <person name="Kalinowski J."/>
            <person name="Ruckert C."/>
        </authorList>
    </citation>
    <scope>NUCLEOTIDE SEQUENCE</scope>
    <source>
        <strain evidence="3">CGMCC 1.15095</strain>
    </source>
</reference>
<reference evidence="3" key="2">
    <citation type="submission" date="2020-09" db="EMBL/GenBank/DDBJ databases">
        <authorList>
            <person name="Sun Q."/>
            <person name="Zhou Y."/>
        </authorList>
    </citation>
    <scope>NUCLEOTIDE SEQUENCE</scope>
    <source>
        <strain evidence="3">CGMCC 1.15095</strain>
    </source>
</reference>
<dbReference type="InterPro" id="IPR032307">
    <property type="entry name" value="PepSY_TM-like_2"/>
</dbReference>
<feature type="compositionally biased region" description="Basic and acidic residues" evidence="1">
    <location>
        <begin position="106"/>
        <end position="119"/>
    </location>
</feature>
<gene>
    <name evidence="3" type="ORF">GCM10011494_28470</name>
</gene>
<protein>
    <recommendedName>
        <fullName evidence="5">Peptidase</fullName>
    </recommendedName>
</protein>
<organism evidence="3 4">
    <name type="scientific">Novosphingobium endophyticum</name>
    <dbReference type="NCBI Taxonomy" id="1955250"/>
    <lineage>
        <taxon>Bacteria</taxon>
        <taxon>Pseudomonadati</taxon>
        <taxon>Pseudomonadota</taxon>
        <taxon>Alphaproteobacteria</taxon>
        <taxon>Sphingomonadales</taxon>
        <taxon>Sphingomonadaceae</taxon>
        <taxon>Novosphingobium</taxon>
    </lineage>
</organism>
<dbReference type="RefSeq" id="WP_188772221.1">
    <property type="nucleotide sequence ID" value="NZ_BMHK01000021.1"/>
</dbReference>
<keyword evidence="2" id="KW-0812">Transmembrane</keyword>
<evidence type="ECO:0000313" key="3">
    <source>
        <dbReference type="EMBL" id="GGC08142.1"/>
    </source>
</evidence>
<dbReference type="Proteomes" id="UP000608154">
    <property type="component" value="Unassembled WGS sequence"/>
</dbReference>
<accession>A0A916X5A6</accession>
<name>A0A916X5A6_9SPHN</name>
<dbReference type="PANTHER" id="PTHR40115">
    <property type="entry name" value="INNER MEMBRANE PROTEIN WITH PEPSY TM HELIX"/>
    <property type="match status" value="1"/>
</dbReference>
<feature type="transmembrane region" description="Helical" evidence="2">
    <location>
        <begin position="207"/>
        <end position="227"/>
    </location>
</feature>
<dbReference type="Pfam" id="PF03929">
    <property type="entry name" value="PepSY_TM"/>
    <property type="match status" value="1"/>
</dbReference>
<evidence type="ECO:0000313" key="4">
    <source>
        <dbReference type="Proteomes" id="UP000608154"/>
    </source>
</evidence>
<sequence>MALRFNQSGLLFVPVRWQRVAFVRWLRRIHAWTGFWGAVLFFVLGLSGVLLNHRSIMKLETGEAVEVSAMEIAVDPARLLDRDALGRWAAKEFDLTAEPRPPRRKGGAEEAARGGERKSFLGRERQEAEKWELAFSQANGKVTVEYTPGSRSVSVRQEADTLLGFLKNLHKGSGLGVLWVLFLDTIAGALVAMSLTGFLLWTRLHGGRLLAGGIVTASLVLAVAAVWPHLL</sequence>
<dbReference type="EMBL" id="BMHK01000021">
    <property type="protein sequence ID" value="GGC08142.1"/>
    <property type="molecule type" value="Genomic_DNA"/>
</dbReference>
<evidence type="ECO:0000256" key="1">
    <source>
        <dbReference type="SAM" id="MobiDB-lite"/>
    </source>
</evidence>
<feature type="transmembrane region" description="Helical" evidence="2">
    <location>
        <begin position="177"/>
        <end position="201"/>
    </location>
</feature>
<dbReference type="AlphaFoldDB" id="A0A916X5A6"/>
<keyword evidence="2" id="KW-0472">Membrane</keyword>
<dbReference type="PANTHER" id="PTHR40115:SF1">
    <property type="entry name" value="INNER MEMBRANE PROTEIN WITH PEPSY TM HELIX"/>
    <property type="match status" value="1"/>
</dbReference>